<evidence type="ECO:0000313" key="10">
    <source>
        <dbReference type="EMBL" id="SKB96155.1"/>
    </source>
</evidence>
<keyword evidence="10" id="KW-0808">Transferase</keyword>
<dbReference type="Proteomes" id="UP000191055">
    <property type="component" value="Unassembled WGS sequence"/>
</dbReference>
<name>A0A1T5FJ37_9BACT</name>
<dbReference type="GO" id="GO:0004713">
    <property type="term" value="F:protein tyrosine kinase activity"/>
    <property type="evidence" value="ECO:0007669"/>
    <property type="project" value="TreeGrafter"/>
</dbReference>
<keyword evidence="4 7" id="KW-1133">Transmembrane helix</keyword>
<dbReference type="STRING" id="889453.SAMN03080601_01596"/>
<evidence type="ECO:0000256" key="1">
    <source>
        <dbReference type="ARBA" id="ARBA00004651"/>
    </source>
</evidence>
<evidence type="ECO:0000256" key="6">
    <source>
        <dbReference type="SAM" id="Coils"/>
    </source>
</evidence>
<reference evidence="10 11" key="1">
    <citation type="submission" date="2017-02" db="EMBL/GenBank/DDBJ databases">
        <authorList>
            <person name="Peterson S.W."/>
        </authorList>
    </citation>
    <scope>NUCLEOTIDE SEQUENCE [LARGE SCALE GENOMIC DNA]</scope>
    <source>
        <strain evidence="10 11">DSM 24412</strain>
    </source>
</reference>
<dbReference type="PANTHER" id="PTHR32309">
    <property type="entry name" value="TYROSINE-PROTEIN KINASE"/>
    <property type="match status" value="1"/>
</dbReference>
<evidence type="ECO:0000256" key="4">
    <source>
        <dbReference type="ARBA" id="ARBA00022989"/>
    </source>
</evidence>
<evidence type="ECO:0000256" key="2">
    <source>
        <dbReference type="ARBA" id="ARBA00022475"/>
    </source>
</evidence>
<dbReference type="InterPro" id="IPR032807">
    <property type="entry name" value="GNVR"/>
</dbReference>
<evidence type="ECO:0000256" key="7">
    <source>
        <dbReference type="SAM" id="Phobius"/>
    </source>
</evidence>
<keyword evidence="2" id="KW-1003">Cell membrane</keyword>
<feature type="domain" description="Polysaccharide chain length determinant N-terminal" evidence="8">
    <location>
        <begin position="17"/>
        <end position="114"/>
    </location>
</feature>
<dbReference type="AlphaFoldDB" id="A0A1T5FJ37"/>
<evidence type="ECO:0000259" key="8">
    <source>
        <dbReference type="Pfam" id="PF02706"/>
    </source>
</evidence>
<evidence type="ECO:0000259" key="9">
    <source>
        <dbReference type="Pfam" id="PF13807"/>
    </source>
</evidence>
<dbReference type="Pfam" id="PF13807">
    <property type="entry name" value="GNVR"/>
    <property type="match status" value="1"/>
</dbReference>
<feature type="coiled-coil region" evidence="6">
    <location>
        <begin position="240"/>
        <end position="267"/>
    </location>
</feature>
<dbReference type="InterPro" id="IPR050445">
    <property type="entry name" value="Bact_polysacc_biosynth/exp"/>
</dbReference>
<dbReference type="OrthoDB" id="1522571at2"/>
<gene>
    <name evidence="10" type="ORF">SAMN03080601_01596</name>
</gene>
<evidence type="ECO:0000256" key="3">
    <source>
        <dbReference type="ARBA" id="ARBA00022692"/>
    </source>
</evidence>
<protein>
    <submittedName>
        <fullName evidence="10">G-rich domain on putative tyrosine kinase</fullName>
    </submittedName>
</protein>
<accession>A0A1T5FJ37</accession>
<keyword evidence="11" id="KW-1185">Reference proteome</keyword>
<evidence type="ECO:0000313" key="11">
    <source>
        <dbReference type="Proteomes" id="UP000191055"/>
    </source>
</evidence>
<dbReference type="KEGG" id="asx:CDL62_09815"/>
<organism evidence="10 11">
    <name type="scientific">Alkalitalea saponilacus</name>
    <dbReference type="NCBI Taxonomy" id="889453"/>
    <lineage>
        <taxon>Bacteria</taxon>
        <taxon>Pseudomonadati</taxon>
        <taxon>Bacteroidota</taxon>
        <taxon>Bacteroidia</taxon>
        <taxon>Marinilabiliales</taxon>
        <taxon>Marinilabiliaceae</taxon>
        <taxon>Alkalitalea</taxon>
    </lineage>
</organism>
<keyword evidence="10" id="KW-0418">Kinase</keyword>
<dbReference type="PANTHER" id="PTHR32309:SF13">
    <property type="entry name" value="FERRIC ENTEROBACTIN TRANSPORT PROTEIN FEPE"/>
    <property type="match status" value="1"/>
</dbReference>
<keyword evidence="3 7" id="KW-0812">Transmembrane</keyword>
<dbReference type="InterPro" id="IPR003856">
    <property type="entry name" value="LPS_length_determ_N"/>
</dbReference>
<dbReference type="RefSeq" id="WP_079557359.1">
    <property type="nucleotide sequence ID" value="NZ_CP021904.1"/>
</dbReference>
<dbReference type="GO" id="GO:0005886">
    <property type="term" value="C:plasma membrane"/>
    <property type="evidence" value="ECO:0007669"/>
    <property type="project" value="UniProtKB-SubCell"/>
</dbReference>
<feature type="transmembrane region" description="Helical" evidence="7">
    <location>
        <begin position="342"/>
        <end position="364"/>
    </location>
</feature>
<comment type="subcellular location">
    <subcellularLocation>
        <location evidence="1">Cell membrane</location>
        <topology evidence="1">Multi-pass membrane protein</topology>
    </subcellularLocation>
</comment>
<dbReference type="EMBL" id="FUYV01000008">
    <property type="protein sequence ID" value="SKB96155.1"/>
    <property type="molecule type" value="Genomic_DNA"/>
</dbReference>
<keyword evidence="6" id="KW-0175">Coiled coil</keyword>
<feature type="transmembrane region" description="Helical" evidence="7">
    <location>
        <begin position="34"/>
        <end position="52"/>
    </location>
</feature>
<sequence length="376" mass="41980">MENQDIKKSPPPIIKDDEIDLVALGLHIWNGRLLIIKTVGVFILLGLVIALTSPEEYTSRVKLIPETGKRSGLGSLGGLASQFGFGNISAGVETGSIPTEYYPEIVHSLPFLKSLMDYETYIPELGERMTLYEYFSEPGKGSVMSYIKAYTIGLPRTIIGLIKRVGKEPDVAVLESGSHVTRLTQEEWRVIGRLKNSISLDINREGIISVTVNAGDPVLAADLAGKVTDLLSEYILEYKTDKAREDLDFVEARHKEAAKRFEIAQEKLARFRDASRGQMTALAQTEEQRLQSEYDLAFNIYNTLARQLEEARLKLQEETPVVKVLEPAVVPKERSAPRRSMIMIVSVFLGGFIGLGILFGMMIWRNLKAKLNEYEG</sequence>
<keyword evidence="5 7" id="KW-0472">Membrane</keyword>
<proteinExistence type="predicted"/>
<dbReference type="Pfam" id="PF02706">
    <property type="entry name" value="Wzz"/>
    <property type="match status" value="1"/>
</dbReference>
<evidence type="ECO:0000256" key="5">
    <source>
        <dbReference type="ARBA" id="ARBA00023136"/>
    </source>
</evidence>
<feature type="domain" description="Tyrosine-protein kinase G-rich" evidence="9">
    <location>
        <begin position="286"/>
        <end position="359"/>
    </location>
</feature>